<gene>
    <name evidence="2" type="ORF">CGC56_00855</name>
</gene>
<reference evidence="3" key="1">
    <citation type="submission" date="2017-06" db="EMBL/GenBank/DDBJ databases">
        <title>Capnocytophaga spp. assemblies.</title>
        <authorList>
            <person name="Gulvik C.A."/>
        </authorList>
    </citation>
    <scope>NUCLEOTIDE SEQUENCE [LARGE SCALE GENOMIC DNA]</scope>
    <source>
        <strain evidence="3">H5594</strain>
    </source>
</reference>
<evidence type="ECO:0000256" key="1">
    <source>
        <dbReference type="SAM" id="SignalP"/>
    </source>
</evidence>
<keyword evidence="1" id="KW-0732">Signal</keyword>
<accession>A0A250G0T4</accession>
<evidence type="ECO:0000313" key="3">
    <source>
        <dbReference type="Proteomes" id="UP000243136"/>
    </source>
</evidence>
<feature type="chain" id="PRO_5011590802" description="PBCV-specific basic adaptor domain-containing protein" evidence="1">
    <location>
        <begin position="24"/>
        <end position="113"/>
    </location>
</feature>
<dbReference type="EMBL" id="CP022388">
    <property type="protein sequence ID" value="ATA90851.1"/>
    <property type="molecule type" value="Genomic_DNA"/>
</dbReference>
<feature type="signal peptide" evidence="1">
    <location>
        <begin position="1"/>
        <end position="23"/>
    </location>
</feature>
<name>A0A250G0T4_9FLAO</name>
<dbReference type="Proteomes" id="UP000243136">
    <property type="component" value="Chromosome"/>
</dbReference>
<dbReference type="AlphaFoldDB" id="A0A250G0T4"/>
<protein>
    <recommendedName>
        <fullName evidence="4">PBCV-specific basic adaptor domain-containing protein</fullName>
    </recommendedName>
</protein>
<organism evidence="2 3">
    <name type="scientific">Capnocytophaga canimorsus</name>
    <dbReference type="NCBI Taxonomy" id="28188"/>
    <lineage>
        <taxon>Bacteria</taxon>
        <taxon>Pseudomonadati</taxon>
        <taxon>Bacteroidota</taxon>
        <taxon>Flavobacteriia</taxon>
        <taxon>Flavobacteriales</taxon>
        <taxon>Flavobacteriaceae</taxon>
        <taxon>Capnocytophaga</taxon>
    </lineage>
</organism>
<proteinExistence type="predicted"/>
<evidence type="ECO:0008006" key="4">
    <source>
        <dbReference type="Google" id="ProtNLM"/>
    </source>
</evidence>
<sequence length="113" mass="12768">MNNMKKRILLMFLFLAVTTVVSAQSTRYQRGYQKSNGTYVMPHYKTQTNKTNHDNFSTKGNVNYYTGSSGSRAKDYSSGAYNYGSGQTIRTGSRGGQYYINSNGNKTYVPKRK</sequence>
<evidence type="ECO:0000313" key="2">
    <source>
        <dbReference type="EMBL" id="ATA90851.1"/>
    </source>
</evidence>